<evidence type="ECO:0000313" key="1">
    <source>
        <dbReference type="EMBL" id="TQV87917.1"/>
    </source>
</evidence>
<dbReference type="Pfam" id="PF14539">
    <property type="entry name" value="DUF4442"/>
    <property type="match status" value="1"/>
</dbReference>
<accession>A0A545UEL9</accession>
<dbReference type="RefSeq" id="WP_142893578.1">
    <property type="nucleotide sequence ID" value="NZ_ML660163.1"/>
</dbReference>
<proteinExistence type="predicted"/>
<keyword evidence="2" id="KW-1185">Reference proteome</keyword>
<comment type="caution">
    <text evidence="1">The sequence shown here is derived from an EMBL/GenBank/DDBJ whole genome shotgun (WGS) entry which is preliminary data.</text>
</comment>
<dbReference type="EMBL" id="VIKS01000006">
    <property type="protein sequence ID" value="TQV87917.1"/>
    <property type="molecule type" value="Genomic_DNA"/>
</dbReference>
<evidence type="ECO:0000313" key="2">
    <source>
        <dbReference type="Proteomes" id="UP000315439"/>
    </source>
</evidence>
<sequence length="153" mass="17800">MKFTPKGLKRLLNIYPPYLGAGVKITHISDDWKQMGVRMKLRWYNRNAVGSHFGGSLYSMVDPQIMLMLMQILGPEYFVWDKSATIDYLQPATSEVTAEILIEDDMLALIKEETHNGEKYLPTFEVLIKDKEQNIIARVDKVLYIRKKPKHRN</sequence>
<gene>
    <name evidence="1" type="ORF">FLL46_11095</name>
</gene>
<dbReference type="AlphaFoldDB" id="A0A545UEL9"/>
<dbReference type="InterPro" id="IPR027961">
    <property type="entry name" value="DUF4442"/>
</dbReference>
<dbReference type="SUPFAM" id="SSF54637">
    <property type="entry name" value="Thioesterase/thiol ester dehydrase-isomerase"/>
    <property type="match status" value="1"/>
</dbReference>
<dbReference type="Gene3D" id="3.10.129.10">
    <property type="entry name" value="Hotdog Thioesterase"/>
    <property type="match status" value="1"/>
</dbReference>
<organism evidence="1 2">
    <name type="scientific">Aliikangiella coralliicola</name>
    <dbReference type="NCBI Taxonomy" id="2592383"/>
    <lineage>
        <taxon>Bacteria</taxon>
        <taxon>Pseudomonadati</taxon>
        <taxon>Pseudomonadota</taxon>
        <taxon>Gammaproteobacteria</taxon>
        <taxon>Oceanospirillales</taxon>
        <taxon>Pleioneaceae</taxon>
        <taxon>Aliikangiella</taxon>
    </lineage>
</organism>
<name>A0A545UEL9_9GAMM</name>
<protein>
    <submittedName>
        <fullName evidence="1">DUF4442 domain-containing protein</fullName>
    </submittedName>
</protein>
<dbReference type="OrthoDB" id="9814774at2"/>
<dbReference type="InterPro" id="IPR029069">
    <property type="entry name" value="HotDog_dom_sf"/>
</dbReference>
<dbReference type="Proteomes" id="UP000315439">
    <property type="component" value="Unassembled WGS sequence"/>
</dbReference>
<reference evidence="1 2" key="1">
    <citation type="submission" date="2019-07" db="EMBL/GenBank/DDBJ databases">
        <title>Draft genome for Aliikangiella sp. M105.</title>
        <authorList>
            <person name="Wang G."/>
        </authorList>
    </citation>
    <scope>NUCLEOTIDE SEQUENCE [LARGE SCALE GENOMIC DNA]</scope>
    <source>
        <strain evidence="1 2">M105</strain>
    </source>
</reference>